<dbReference type="InterPro" id="IPR014123">
    <property type="entry name" value="Superoxide_dismutase_Ni-type"/>
</dbReference>
<protein>
    <submittedName>
        <fullName evidence="3">Secreted protein</fullName>
    </submittedName>
</protein>
<dbReference type="Proteomes" id="UP000031552">
    <property type="component" value="Unassembled WGS sequence"/>
</dbReference>
<evidence type="ECO:0000256" key="2">
    <source>
        <dbReference type="SAM" id="SignalP"/>
    </source>
</evidence>
<evidence type="ECO:0000313" key="4">
    <source>
        <dbReference type="Proteomes" id="UP000031552"/>
    </source>
</evidence>
<dbReference type="Pfam" id="PF09055">
    <property type="entry name" value="Sod_Ni"/>
    <property type="match status" value="1"/>
</dbReference>
<gene>
    <name evidence="3" type="ORF">CSEC_0841</name>
</gene>
<keyword evidence="2" id="KW-0732">Signal</keyword>
<dbReference type="EMBL" id="CCEJ010000003">
    <property type="protein sequence ID" value="CDR33669.1"/>
    <property type="molecule type" value="Genomic_DNA"/>
</dbReference>
<dbReference type="GO" id="GO:0016151">
    <property type="term" value="F:nickel cation binding"/>
    <property type="evidence" value="ECO:0007669"/>
    <property type="project" value="InterPro"/>
</dbReference>
<organism evidence="3 4">
    <name type="scientific">Candidatus Criblamydia sequanensis CRIB-18</name>
    <dbReference type="NCBI Taxonomy" id="1437425"/>
    <lineage>
        <taxon>Bacteria</taxon>
        <taxon>Pseudomonadati</taxon>
        <taxon>Chlamydiota</taxon>
        <taxon>Chlamydiia</taxon>
        <taxon>Parachlamydiales</taxon>
        <taxon>Candidatus Criblamydiaceae</taxon>
        <taxon>Candidatus Criblamydia</taxon>
    </lineage>
</organism>
<comment type="caution">
    <text evidence="3">The sequence shown here is derived from an EMBL/GenBank/DDBJ whole genome shotgun (WGS) entry which is preliminary data.</text>
</comment>
<dbReference type="GO" id="GO:0004784">
    <property type="term" value="F:superoxide dismutase activity"/>
    <property type="evidence" value="ECO:0007669"/>
    <property type="project" value="InterPro"/>
</dbReference>
<evidence type="ECO:0000256" key="1">
    <source>
        <dbReference type="SAM" id="MobiDB-lite"/>
    </source>
</evidence>
<feature type="chain" id="PRO_5001854521" evidence="2">
    <location>
        <begin position="21"/>
        <end position="186"/>
    </location>
</feature>
<dbReference type="SUPFAM" id="SSF109770">
    <property type="entry name" value="Nickel-containing superoxide dismutase, NiSOD"/>
    <property type="match status" value="1"/>
</dbReference>
<sequence>MKKFSFLLLFYLSAYQSALSAHCQMPCGIYHDDMVYDMIDQYVETMHKAITELNTIKLDTAFDKNQYIRWIIQKDKQSDDAANLITTYFLQQKIKPGDEDTPKKLASAHKLLFMMVAIKQNCDVKLVHQFMEEWDKFKLMFHREGYECKIEQIKLKKWKEESERLKKQEAMENSKKPEKKPIASEK</sequence>
<feature type="region of interest" description="Disordered" evidence="1">
    <location>
        <begin position="164"/>
        <end position="186"/>
    </location>
</feature>
<dbReference type="AlphaFoldDB" id="A0A090DY35"/>
<dbReference type="OrthoDB" id="9790847at2"/>
<dbReference type="RefSeq" id="WP_053331763.1">
    <property type="nucleotide sequence ID" value="NZ_CCEJ010000003.1"/>
</dbReference>
<feature type="signal peptide" evidence="2">
    <location>
        <begin position="1"/>
        <end position="20"/>
    </location>
</feature>
<proteinExistence type="predicted"/>
<reference evidence="3" key="2">
    <citation type="submission" date="2014-09" db="EMBL/GenBank/DDBJ databases">
        <title>Criblamydia sequanensis harbors a mega-plasmid encoding arsenite resistance.</title>
        <authorList>
            <person name="Bertelli C."/>
            <person name="Goesmann A."/>
            <person name="Greub G."/>
        </authorList>
    </citation>
    <scope>NUCLEOTIDE SEQUENCE [LARGE SCALE GENOMIC DNA]</scope>
    <source>
        <strain evidence="3">CRIB-18</strain>
    </source>
</reference>
<dbReference type="eggNOG" id="ENOG5030SMP">
    <property type="taxonomic scope" value="Bacteria"/>
</dbReference>
<dbReference type="Gene3D" id="1.20.120.400">
    <property type="entry name" value="Nickel-containing superoxide dismutase"/>
    <property type="match status" value="1"/>
</dbReference>
<name>A0A090DY35_9BACT</name>
<dbReference type="InterPro" id="IPR036502">
    <property type="entry name" value="NiSOD_sf"/>
</dbReference>
<accession>A0A090DY35</accession>
<keyword evidence="4" id="KW-1185">Reference proteome</keyword>
<reference evidence="3" key="1">
    <citation type="submission" date="2013-12" db="EMBL/GenBank/DDBJ databases">
        <authorList>
            <person name="Linke B."/>
        </authorList>
    </citation>
    <scope>NUCLEOTIDE SEQUENCE [LARGE SCALE GENOMIC DNA]</scope>
    <source>
        <strain evidence="3">CRIB-18</strain>
    </source>
</reference>
<evidence type="ECO:0000313" key="3">
    <source>
        <dbReference type="EMBL" id="CDR33669.1"/>
    </source>
</evidence>